<dbReference type="EMBL" id="CATQJA010002665">
    <property type="protein sequence ID" value="CAJ0583000.1"/>
    <property type="molecule type" value="Genomic_DNA"/>
</dbReference>
<evidence type="ECO:0000256" key="6">
    <source>
        <dbReference type="ARBA" id="ARBA00023002"/>
    </source>
</evidence>
<evidence type="ECO:0000256" key="9">
    <source>
        <dbReference type="RuleBase" id="RU362125"/>
    </source>
</evidence>
<dbReference type="PANTHER" id="PTHR43884">
    <property type="entry name" value="ACYL-COA DEHYDROGENASE"/>
    <property type="match status" value="1"/>
</dbReference>
<evidence type="ECO:0000259" key="10">
    <source>
        <dbReference type="Pfam" id="PF00441"/>
    </source>
</evidence>
<feature type="non-terminal residue" evidence="13">
    <location>
        <position position="464"/>
    </location>
</feature>
<feature type="domain" description="Acyl-CoA dehydrogenase/oxidase C-terminal" evidence="10">
    <location>
        <begin position="242"/>
        <end position="381"/>
    </location>
</feature>
<reference evidence="13" key="1">
    <citation type="submission" date="2023-06" db="EMBL/GenBank/DDBJ databases">
        <authorList>
            <person name="Delattre M."/>
        </authorList>
    </citation>
    <scope>NUCLEOTIDE SEQUENCE</scope>
    <source>
        <strain evidence="13">AF72</strain>
    </source>
</reference>
<dbReference type="FunFam" id="1.10.540.10:FF:000010">
    <property type="entry name" value="Medium-chain specific acyl-CoA dehydrogenase, mitochondrial"/>
    <property type="match status" value="1"/>
</dbReference>
<comment type="subunit">
    <text evidence="3">Homotetramer.</text>
</comment>
<protein>
    <recommendedName>
        <fullName evidence="15">Medium-chain specific acyl-CoA dehydrogenase, mitochondrial</fullName>
    </recommendedName>
</protein>
<accession>A0AA36DAW7</accession>
<dbReference type="PANTHER" id="PTHR43884:SF12">
    <property type="entry name" value="ISOVALERYL-COA DEHYDROGENASE, MITOCHONDRIAL-RELATED"/>
    <property type="match status" value="1"/>
</dbReference>
<comment type="catalytic activity">
    <reaction evidence="7">
        <text>a medium-chain 2,3-saturated fatty acyl-CoA + oxidized [electron-transfer flavoprotein] + H(+) = a medium-chain (2E)-enoyl-CoA + reduced [electron-transfer flavoprotein]</text>
        <dbReference type="Rhea" id="RHEA:14477"/>
        <dbReference type="Rhea" id="RHEA-COMP:10685"/>
        <dbReference type="Rhea" id="RHEA-COMP:10686"/>
        <dbReference type="ChEBI" id="CHEBI:15378"/>
        <dbReference type="ChEBI" id="CHEBI:57692"/>
        <dbReference type="ChEBI" id="CHEBI:58307"/>
        <dbReference type="ChEBI" id="CHEBI:83723"/>
        <dbReference type="ChEBI" id="CHEBI:83726"/>
        <dbReference type="EC" id="1.3.8.7"/>
    </reaction>
</comment>
<organism evidence="13 14">
    <name type="scientific">Mesorhabditis spiculigera</name>
    <dbReference type="NCBI Taxonomy" id="96644"/>
    <lineage>
        <taxon>Eukaryota</taxon>
        <taxon>Metazoa</taxon>
        <taxon>Ecdysozoa</taxon>
        <taxon>Nematoda</taxon>
        <taxon>Chromadorea</taxon>
        <taxon>Rhabditida</taxon>
        <taxon>Rhabditina</taxon>
        <taxon>Rhabditomorpha</taxon>
        <taxon>Rhabditoidea</taxon>
        <taxon>Rhabditidae</taxon>
        <taxon>Mesorhabditinae</taxon>
        <taxon>Mesorhabditis</taxon>
    </lineage>
</organism>
<feature type="domain" description="Acyl-CoA dehydrogenase/oxidase N-terminal" evidence="12">
    <location>
        <begin position="400"/>
        <end position="463"/>
    </location>
</feature>
<dbReference type="Pfam" id="PF02770">
    <property type="entry name" value="Acyl-CoA_dh_M"/>
    <property type="match status" value="1"/>
</dbReference>
<dbReference type="GO" id="GO:0070991">
    <property type="term" value="F:medium-chain fatty acyl-CoA dehydrogenase activity"/>
    <property type="evidence" value="ECO:0007669"/>
    <property type="project" value="UniProtKB-EC"/>
</dbReference>
<dbReference type="AlphaFoldDB" id="A0AA36DAW7"/>
<dbReference type="SUPFAM" id="SSF47203">
    <property type="entry name" value="Acyl-CoA dehydrogenase C-terminal domain-like"/>
    <property type="match status" value="1"/>
</dbReference>
<evidence type="ECO:0000256" key="1">
    <source>
        <dbReference type="ARBA" id="ARBA00001974"/>
    </source>
</evidence>
<dbReference type="Gene3D" id="2.40.110.10">
    <property type="entry name" value="Butyryl-CoA Dehydrogenase, subunit A, domain 2"/>
    <property type="match status" value="1"/>
</dbReference>
<dbReference type="SUPFAM" id="SSF56645">
    <property type="entry name" value="Acyl-CoA dehydrogenase NM domain-like"/>
    <property type="match status" value="2"/>
</dbReference>
<dbReference type="InterPro" id="IPR006089">
    <property type="entry name" value="Acyl-CoA_DH_CS"/>
</dbReference>
<dbReference type="Pfam" id="PF02771">
    <property type="entry name" value="Acyl-CoA_dh_N"/>
    <property type="match status" value="2"/>
</dbReference>
<evidence type="ECO:0000256" key="7">
    <source>
        <dbReference type="ARBA" id="ARBA00047882"/>
    </source>
</evidence>
<evidence type="ECO:0000256" key="5">
    <source>
        <dbReference type="ARBA" id="ARBA00022827"/>
    </source>
</evidence>
<comment type="similarity">
    <text evidence="2 9">Belongs to the acyl-CoA dehydrogenase family.</text>
</comment>
<feature type="domain" description="Acyl-CoA dehydrogenase/oxidase N-terminal" evidence="12">
    <location>
        <begin position="26"/>
        <end position="135"/>
    </location>
</feature>
<proteinExistence type="inferred from homology"/>
<evidence type="ECO:0000313" key="14">
    <source>
        <dbReference type="Proteomes" id="UP001177023"/>
    </source>
</evidence>
<evidence type="ECO:0000256" key="2">
    <source>
        <dbReference type="ARBA" id="ARBA00009347"/>
    </source>
</evidence>
<dbReference type="GO" id="GO:0050660">
    <property type="term" value="F:flavin adenine dinucleotide binding"/>
    <property type="evidence" value="ECO:0007669"/>
    <property type="project" value="InterPro"/>
</dbReference>
<comment type="function">
    <text evidence="8">This enzyme is specific for acyl chain lengths of 4 to 16.</text>
</comment>
<evidence type="ECO:0008006" key="15">
    <source>
        <dbReference type="Google" id="ProtNLM"/>
    </source>
</evidence>
<keyword evidence="4 9" id="KW-0285">Flavoprotein</keyword>
<dbReference type="Gene3D" id="1.10.540.10">
    <property type="entry name" value="Acyl-CoA dehydrogenase/oxidase, N-terminal domain"/>
    <property type="match status" value="2"/>
</dbReference>
<comment type="caution">
    <text evidence="13">The sequence shown here is derived from an EMBL/GenBank/DDBJ whole genome shotgun (WGS) entry which is preliminary data.</text>
</comment>
<dbReference type="InterPro" id="IPR009100">
    <property type="entry name" value="AcylCoA_DH/oxidase_NM_dom_sf"/>
</dbReference>
<keyword evidence="6 9" id="KW-0560">Oxidoreductase</keyword>
<evidence type="ECO:0000259" key="11">
    <source>
        <dbReference type="Pfam" id="PF02770"/>
    </source>
</evidence>
<evidence type="ECO:0000256" key="3">
    <source>
        <dbReference type="ARBA" id="ARBA00011881"/>
    </source>
</evidence>
<evidence type="ECO:0000313" key="13">
    <source>
        <dbReference type="EMBL" id="CAJ0583000.1"/>
    </source>
</evidence>
<name>A0AA36DAW7_9BILA</name>
<evidence type="ECO:0000259" key="12">
    <source>
        <dbReference type="Pfam" id="PF02771"/>
    </source>
</evidence>
<dbReference type="InterPro" id="IPR006091">
    <property type="entry name" value="Acyl-CoA_Oxase/DH_mid-dom"/>
</dbReference>
<dbReference type="InterPro" id="IPR046373">
    <property type="entry name" value="Acyl-CoA_Oxase/DH_mid-dom_sf"/>
</dbReference>
<gene>
    <name evidence="13" type="ORF">MSPICULIGERA_LOCUS21120</name>
</gene>
<comment type="cofactor">
    <cofactor evidence="1 9">
        <name>FAD</name>
        <dbReference type="ChEBI" id="CHEBI:57692"/>
    </cofactor>
</comment>
<keyword evidence="5 9" id="KW-0274">FAD</keyword>
<keyword evidence="14" id="KW-1185">Reference proteome</keyword>
<dbReference type="FunFam" id="1.20.140.10:FF:000011">
    <property type="entry name" value="Medium-chain specific acyl-CoA dehydrogenase, mitochondrial"/>
    <property type="match status" value="1"/>
</dbReference>
<dbReference type="InterPro" id="IPR009075">
    <property type="entry name" value="AcylCo_DH/oxidase_C"/>
</dbReference>
<feature type="domain" description="Acyl-CoA oxidase/dehydrogenase middle" evidence="11">
    <location>
        <begin position="142"/>
        <end position="215"/>
    </location>
</feature>
<dbReference type="InterPro" id="IPR013786">
    <property type="entry name" value="AcylCoA_DH/ox_N"/>
</dbReference>
<dbReference type="Proteomes" id="UP001177023">
    <property type="component" value="Unassembled WGS sequence"/>
</dbReference>
<dbReference type="Gene3D" id="1.20.140.10">
    <property type="entry name" value="Butyryl-CoA Dehydrogenase, subunit A, domain 3"/>
    <property type="match status" value="1"/>
</dbReference>
<dbReference type="InterPro" id="IPR036250">
    <property type="entry name" value="AcylCo_DH-like_C"/>
</dbReference>
<dbReference type="Pfam" id="PF00441">
    <property type="entry name" value="Acyl-CoA_dh_1"/>
    <property type="match status" value="1"/>
</dbReference>
<evidence type="ECO:0000256" key="4">
    <source>
        <dbReference type="ARBA" id="ARBA00022630"/>
    </source>
</evidence>
<dbReference type="InterPro" id="IPR037069">
    <property type="entry name" value="AcylCoA_DH/ox_N_sf"/>
</dbReference>
<evidence type="ECO:0000256" key="8">
    <source>
        <dbReference type="ARBA" id="ARBA00059733"/>
    </source>
</evidence>
<dbReference type="PROSITE" id="PS00072">
    <property type="entry name" value="ACYL_COA_DH_1"/>
    <property type="match status" value="1"/>
</dbReference>
<sequence>MLSRVGILRSAVAPRFSARSLNFDFTDDQKELQATARKFAQEEIVPVAAKYDKSMEYPWDIIKKAHALGFVNATVPQELGGLGLSAVASSLVIEALAYGCTGITTAVLTNELAETPLIIAANDDIKKRFLGRMLEEPLVASYAVTEPIAGSDVAGIKTKCVKKGDEYILNGSKMWITNSGHANWYFVLARSDPDPKTPASRAFTAFAVEGDKINMGQRCSDTRGITFEDVRVPAANVVGEPGKGFVVAMKTFDKTRPMVAAMACGLAARCLDEAAKYSLERKAFGTQIANFQAVSFMLADMAIHLELSKLMTYRSAYEVDQERPGAYYASIAKAFAADTLNKTASDAVFGGAGFNTEYPVEKLMRDSKIFQIYEGTSQFSASLPSRNLAASSRNLSFDLTDQQREIQAAALKFSKDKLVPVAKKYDESGEFPWDIIKEAHSLGLMNPQIPEKYGGPGLTTMETA</sequence>